<dbReference type="PANTHER" id="PTHR30349">
    <property type="entry name" value="PHAGE INTEGRASE-RELATED"/>
    <property type="match status" value="1"/>
</dbReference>
<evidence type="ECO:0000313" key="6">
    <source>
        <dbReference type="Proteomes" id="UP000602057"/>
    </source>
</evidence>
<evidence type="ECO:0000313" key="5">
    <source>
        <dbReference type="EMBL" id="MBD0835390.1"/>
    </source>
</evidence>
<dbReference type="GO" id="GO:0015074">
    <property type="term" value="P:DNA integration"/>
    <property type="evidence" value="ECO:0007669"/>
    <property type="project" value="InterPro"/>
</dbReference>
<comment type="similarity">
    <text evidence="1">Belongs to the 'phage' integrase family.</text>
</comment>
<keyword evidence="6" id="KW-1185">Reference proteome</keyword>
<comment type="caution">
    <text evidence="5">The sequence shown here is derived from an EMBL/GenBank/DDBJ whole genome shotgun (WGS) entry which is preliminary data.</text>
</comment>
<protein>
    <submittedName>
        <fullName evidence="5">Site-specific integrase</fullName>
    </submittedName>
</protein>
<gene>
    <name evidence="5" type="ORF">ICJ84_08085</name>
</gene>
<dbReference type="EMBL" id="JACVXC010000002">
    <property type="protein sequence ID" value="MBD0835390.1"/>
    <property type="molecule type" value="Genomic_DNA"/>
</dbReference>
<keyword evidence="3" id="KW-0233">DNA recombination</keyword>
<dbReference type="InterPro" id="IPR010998">
    <property type="entry name" value="Integrase_recombinase_N"/>
</dbReference>
<reference evidence="5" key="1">
    <citation type="journal article" date="2013" name="Int. J. Syst. Evol. Microbiol.">
        <title>Aestuariibaculum suncheonense gen. nov., sp. nov., a marine bacterium of the family Flavobacteriaceae isolated from a tidal flat and emended descriptions of the genera Gaetbulibacter and Tamlana.</title>
        <authorList>
            <person name="Jeong S.H."/>
            <person name="Park M.S."/>
            <person name="Jin H.M."/>
            <person name="Lee K."/>
            <person name="Park W."/>
            <person name="Jeon C.O."/>
        </authorList>
    </citation>
    <scope>NUCLEOTIDE SEQUENCE</scope>
    <source>
        <strain evidence="5">SC17</strain>
    </source>
</reference>
<dbReference type="InterPro" id="IPR011010">
    <property type="entry name" value="DNA_brk_join_enz"/>
</dbReference>
<evidence type="ECO:0000256" key="3">
    <source>
        <dbReference type="ARBA" id="ARBA00023172"/>
    </source>
</evidence>
<keyword evidence="2" id="KW-0238">DNA-binding</keyword>
<dbReference type="Gene3D" id="1.10.443.10">
    <property type="entry name" value="Intergrase catalytic core"/>
    <property type="match status" value="1"/>
</dbReference>
<reference evidence="5" key="2">
    <citation type="submission" date="2020-09" db="EMBL/GenBank/DDBJ databases">
        <authorList>
            <person name="Wu Z."/>
        </authorList>
    </citation>
    <scope>NUCLEOTIDE SEQUENCE</scope>
    <source>
        <strain evidence="5">SC17</strain>
    </source>
</reference>
<dbReference type="PANTHER" id="PTHR30349:SF64">
    <property type="entry name" value="PROPHAGE INTEGRASE INTD-RELATED"/>
    <property type="match status" value="1"/>
</dbReference>
<dbReference type="Pfam" id="PF13102">
    <property type="entry name" value="Phage_int_SAM_5"/>
    <property type="match status" value="1"/>
</dbReference>
<dbReference type="SUPFAM" id="SSF56349">
    <property type="entry name" value="DNA breaking-rejoining enzymes"/>
    <property type="match status" value="1"/>
</dbReference>
<dbReference type="GO" id="GO:0003677">
    <property type="term" value="F:DNA binding"/>
    <property type="evidence" value="ECO:0007669"/>
    <property type="project" value="UniProtKB-KW"/>
</dbReference>
<evidence type="ECO:0000259" key="4">
    <source>
        <dbReference type="PROSITE" id="PS51898"/>
    </source>
</evidence>
<evidence type="ECO:0000256" key="2">
    <source>
        <dbReference type="ARBA" id="ARBA00023125"/>
    </source>
</evidence>
<dbReference type="Pfam" id="PF00589">
    <property type="entry name" value="Phage_integrase"/>
    <property type="match status" value="1"/>
</dbReference>
<dbReference type="InterPro" id="IPR050090">
    <property type="entry name" value="Tyrosine_recombinase_XerCD"/>
</dbReference>
<evidence type="ECO:0000256" key="1">
    <source>
        <dbReference type="ARBA" id="ARBA00008857"/>
    </source>
</evidence>
<dbReference type="GO" id="GO:0006310">
    <property type="term" value="P:DNA recombination"/>
    <property type="evidence" value="ECO:0007669"/>
    <property type="project" value="UniProtKB-KW"/>
</dbReference>
<dbReference type="Proteomes" id="UP000602057">
    <property type="component" value="Unassembled WGS sequence"/>
</dbReference>
<organism evidence="5 6">
    <name type="scientific">Aestuariibaculum suncheonense</name>
    <dbReference type="NCBI Taxonomy" id="1028745"/>
    <lineage>
        <taxon>Bacteria</taxon>
        <taxon>Pseudomonadati</taxon>
        <taxon>Bacteroidota</taxon>
        <taxon>Flavobacteriia</taxon>
        <taxon>Flavobacteriales</taxon>
        <taxon>Flavobacteriaceae</taxon>
    </lineage>
</organism>
<dbReference type="InterPro" id="IPR013762">
    <property type="entry name" value="Integrase-like_cat_sf"/>
</dbReference>
<feature type="domain" description="Tyr recombinase" evidence="4">
    <location>
        <begin position="229"/>
        <end position="414"/>
    </location>
</feature>
<sequence>MARTRLVLDTRKSSLSKSTNLFPIALRVFHVKPRMIRLPFHTSVAGWDDKLFKLKKSALANKNQDCDFINKELYERLHKSRKIIMELGESIHTTSVDNLVEHIKLSWDQKEGSVIKRKLINSITLKEWSKTIIDRKLKANKPGSAKWYKDGVQSLLNFTGTEDIKLYDITVTLLNEFQTHHESKGNSINCISSYLRAIRAIYNSAIKEDRYVPVKNTFEHYKIPKTHRTKKRAISKDVFLKIRELNYKKHSELWHTKNYALVMFNCRGMNFIDLAKLRISAINRDRLSYGRSKTGTPLSVKITTELSDILDHYTINKNSNDFIFPVGYDGTPENHTFYLSQRRRVNKLLKVIAKDAGIEETFTTYSIRHSWATIAKFMGISSEVISESLGHHSLNTTEIYLKNFNDDVLDDANDLIVS</sequence>
<dbReference type="AlphaFoldDB" id="A0A8J6Q8U9"/>
<proteinExistence type="inferred from homology"/>
<accession>A0A8J6Q8U9</accession>
<dbReference type="PROSITE" id="PS51898">
    <property type="entry name" value="TYR_RECOMBINASE"/>
    <property type="match status" value="1"/>
</dbReference>
<dbReference type="RefSeq" id="WP_188215865.1">
    <property type="nucleotide sequence ID" value="NZ_BAABGH010000010.1"/>
</dbReference>
<dbReference type="InterPro" id="IPR002104">
    <property type="entry name" value="Integrase_catalytic"/>
</dbReference>
<dbReference type="InterPro" id="IPR025269">
    <property type="entry name" value="SAM-like_dom"/>
</dbReference>
<name>A0A8J6Q8U9_9FLAO</name>
<dbReference type="Gene3D" id="1.10.150.130">
    <property type="match status" value="1"/>
</dbReference>